<feature type="transmembrane region" description="Helical" evidence="1">
    <location>
        <begin position="602"/>
        <end position="624"/>
    </location>
</feature>
<dbReference type="PANTHER" id="PTHR46825:SF9">
    <property type="entry name" value="BETA-LACTAMASE-RELATED DOMAIN-CONTAINING PROTEIN"/>
    <property type="match status" value="1"/>
</dbReference>
<evidence type="ECO:0000259" key="3">
    <source>
        <dbReference type="Pfam" id="PF00144"/>
    </source>
</evidence>
<feature type="chain" id="PRO_5046686699" evidence="2">
    <location>
        <begin position="22"/>
        <end position="665"/>
    </location>
</feature>
<name>A0ABN1ID40_9GAMM</name>
<keyword evidence="2" id="KW-0732">Signal</keyword>
<dbReference type="Proteomes" id="UP001501523">
    <property type="component" value="Unassembled WGS sequence"/>
</dbReference>
<keyword evidence="4" id="KW-0378">Hydrolase</keyword>
<gene>
    <name evidence="4" type="ORF">GCM10009105_07360</name>
</gene>
<accession>A0ABN1ID40</accession>
<dbReference type="GO" id="GO:0016787">
    <property type="term" value="F:hydrolase activity"/>
    <property type="evidence" value="ECO:0007669"/>
    <property type="project" value="UniProtKB-KW"/>
</dbReference>
<keyword evidence="5" id="KW-1185">Reference proteome</keyword>
<feature type="transmembrane region" description="Helical" evidence="1">
    <location>
        <begin position="558"/>
        <end position="582"/>
    </location>
</feature>
<proteinExistence type="predicted"/>
<dbReference type="RefSeq" id="WP_343787285.1">
    <property type="nucleotide sequence ID" value="NZ_BAAAEU010000004.1"/>
</dbReference>
<evidence type="ECO:0000313" key="5">
    <source>
        <dbReference type="Proteomes" id="UP001501523"/>
    </source>
</evidence>
<organism evidence="4 5">
    <name type="scientific">Dokdonella soli</name>
    <dbReference type="NCBI Taxonomy" id="529810"/>
    <lineage>
        <taxon>Bacteria</taxon>
        <taxon>Pseudomonadati</taxon>
        <taxon>Pseudomonadota</taxon>
        <taxon>Gammaproteobacteria</taxon>
        <taxon>Lysobacterales</taxon>
        <taxon>Rhodanobacteraceae</taxon>
        <taxon>Dokdonella</taxon>
    </lineage>
</organism>
<dbReference type="SUPFAM" id="SSF56601">
    <property type="entry name" value="beta-lactamase/transpeptidase-like"/>
    <property type="match status" value="1"/>
</dbReference>
<dbReference type="InterPro" id="IPR001466">
    <property type="entry name" value="Beta-lactam-related"/>
</dbReference>
<feature type="transmembrane region" description="Helical" evidence="1">
    <location>
        <begin position="636"/>
        <end position="655"/>
    </location>
</feature>
<sequence length="665" mass="70237">MRTLLLLVASAVAMLPAAVIAQLEQAPRPDELPAPRAAPASIAEVSATAGTASGIESPIADFVDGVVRATMTKQGIAGVTVAVVDRNHDLLVRGYGDAALAPQRAVDGAATLFRIGSISKTFTYVAAMQLIEAGKLDPDAEANRYLPESLRLADAGYPPVLLRHLMTHTAGFEDSALGHLFARAPDHVLALDDYLAKYRPRRVRPPGLHAVYSNYGVGLLGAIVAQVSREPFEAYVEHHLLAPLGMQHATFREPLAKSDARRVDPTLQAAYSTAFQREQGGYTAKPFEFIGQIAPAGAGSASAVDMARWMRMLLNRGTLDGATILQPATFATLAAVDFRNAPAVGGIAHGFFRERYGRYESLEHAGDTEYFHSNMVTLPEAGIGVFVSTNTDTGRALVADLPRLVIERLLPDARPGPAPAPPADFTETGKRYAGAYLSERRAYSTLEAPLSASTAEVSVTRDGYLVIDAGGESRRYVADGTDSFRAIEDGSHIAFLTGVGGAVTGLASAYGHSVADRVGAAGNPRTLLIALGLVAVLSALALAAAWHRSSARVRVRGGQGATLAAVTAALLWLAFLGLAAVVAATTSDDAALFDYPTTWMRVVVVAAYFAAAASVVALFALGSALRARDWSAWRKLRHGLVVALMLATVILMIRWKVLFAPLGLG</sequence>
<comment type="caution">
    <text evidence="4">The sequence shown here is derived from an EMBL/GenBank/DDBJ whole genome shotgun (WGS) entry which is preliminary data.</text>
</comment>
<keyword evidence="1" id="KW-1133">Transmembrane helix</keyword>
<dbReference type="Gene3D" id="3.40.710.10">
    <property type="entry name" value="DD-peptidase/beta-lactamase superfamily"/>
    <property type="match status" value="1"/>
</dbReference>
<feature type="transmembrane region" description="Helical" evidence="1">
    <location>
        <begin position="527"/>
        <end position="546"/>
    </location>
</feature>
<dbReference type="Pfam" id="PF00144">
    <property type="entry name" value="Beta-lactamase"/>
    <property type="match status" value="1"/>
</dbReference>
<evidence type="ECO:0000256" key="1">
    <source>
        <dbReference type="SAM" id="Phobius"/>
    </source>
</evidence>
<dbReference type="InterPro" id="IPR050491">
    <property type="entry name" value="AmpC-like"/>
</dbReference>
<evidence type="ECO:0000256" key="2">
    <source>
        <dbReference type="SAM" id="SignalP"/>
    </source>
</evidence>
<protein>
    <submittedName>
        <fullName evidence="4">Serine hydrolase domain-containing protein</fullName>
    </submittedName>
</protein>
<keyword evidence="1" id="KW-0472">Membrane</keyword>
<dbReference type="EMBL" id="BAAAEU010000004">
    <property type="protein sequence ID" value="GAA0708091.1"/>
    <property type="molecule type" value="Genomic_DNA"/>
</dbReference>
<evidence type="ECO:0000313" key="4">
    <source>
        <dbReference type="EMBL" id="GAA0708091.1"/>
    </source>
</evidence>
<feature type="domain" description="Beta-lactamase-related" evidence="3">
    <location>
        <begin position="63"/>
        <end position="403"/>
    </location>
</feature>
<dbReference type="PANTHER" id="PTHR46825">
    <property type="entry name" value="D-ALANYL-D-ALANINE-CARBOXYPEPTIDASE/ENDOPEPTIDASE AMPH"/>
    <property type="match status" value="1"/>
</dbReference>
<keyword evidence="1" id="KW-0812">Transmembrane</keyword>
<feature type="signal peptide" evidence="2">
    <location>
        <begin position="1"/>
        <end position="21"/>
    </location>
</feature>
<reference evidence="4 5" key="1">
    <citation type="journal article" date="2019" name="Int. J. Syst. Evol. Microbiol.">
        <title>The Global Catalogue of Microorganisms (GCM) 10K type strain sequencing project: providing services to taxonomists for standard genome sequencing and annotation.</title>
        <authorList>
            <consortium name="The Broad Institute Genomics Platform"/>
            <consortium name="The Broad Institute Genome Sequencing Center for Infectious Disease"/>
            <person name="Wu L."/>
            <person name="Ma J."/>
        </authorList>
    </citation>
    <scope>NUCLEOTIDE SEQUENCE [LARGE SCALE GENOMIC DNA]</scope>
    <source>
        <strain evidence="4 5">JCM 15421</strain>
    </source>
</reference>
<dbReference type="InterPro" id="IPR012338">
    <property type="entry name" value="Beta-lactam/transpept-like"/>
</dbReference>